<sequence length="167" mass="18951">MEVLIRPVEINDAKALHRICTQENVFPYMIFLPSMRVDMMENRIRNLQANEYEFVAECNGDVVGLVGLVQRTGRRSHVGDLFIATDGNHHNKGIGKALLTRVLDLADHWLMLERVELGVLETNPKAQALYEKFGFKVEGVKRGNIKANGQFVNEIMMCRFRPGGPIQ</sequence>
<dbReference type="InterPro" id="IPR016181">
    <property type="entry name" value="Acyl_CoA_acyltransferase"/>
</dbReference>
<dbReference type="Pfam" id="PF00583">
    <property type="entry name" value="Acetyltransf_1"/>
    <property type="match status" value="1"/>
</dbReference>
<dbReference type="Gene3D" id="3.40.630.30">
    <property type="match status" value="1"/>
</dbReference>
<dbReference type="RefSeq" id="WP_069033316.1">
    <property type="nucleotide sequence ID" value="NZ_MDKC01000008.1"/>
</dbReference>
<dbReference type="Proteomes" id="UP000094580">
    <property type="component" value="Unassembled WGS sequence"/>
</dbReference>
<evidence type="ECO:0000313" key="3">
    <source>
        <dbReference type="Proteomes" id="UP000094580"/>
    </source>
</evidence>
<name>A0ABX2ZV99_9BACI</name>
<gene>
    <name evidence="2" type="ORF">BED47_19825</name>
</gene>
<dbReference type="InterPro" id="IPR051531">
    <property type="entry name" value="N-acetyltransferase"/>
</dbReference>
<dbReference type="SUPFAM" id="SSF55729">
    <property type="entry name" value="Acyl-CoA N-acyltransferases (Nat)"/>
    <property type="match status" value="1"/>
</dbReference>
<dbReference type="PROSITE" id="PS51186">
    <property type="entry name" value="GNAT"/>
    <property type="match status" value="1"/>
</dbReference>
<reference evidence="2 3" key="1">
    <citation type="submission" date="2016-07" db="EMBL/GenBank/DDBJ databases">
        <authorList>
            <person name="Townsley L."/>
            <person name="Shank E.A."/>
        </authorList>
    </citation>
    <scope>NUCLEOTIDE SEQUENCE [LARGE SCALE GENOMIC DNA]</scope>
    <source>
        <strain evidence="2 3">CH01</strain>
    </source>
</reference>
<evidence type="ECO:0000313" key="2">
    <source>
        <dbReference type="EMBL" id="ODG92457.1"/>
    </source>
</evidence>
<organism evidence="2 3">
    <name type="scientific">Gottfriedia luciferensis</name>
    <dbReference type="NCBI Taxonomy" id="178774"/>
    <lineage>
        <taxon>Bacteria</taxon>
        <taxon>Bacillati</taxon>
        <taxon>Bacillota</taxon>
        <taxon>Bacilli</taxon>
        <taxon>Bacillales</taxon>
        <taxon>Bacillaceae</taxon>
        <taxon>Gottfriedia</taxon>
    </lineage>
</organism>
<dbReference type="PANTHER" id="PTHR43792">
    <property type="entry name" value="GNAT FAMILY, PUTATIVE (AFU_ORTHOLOGUE AFUA_3G00765)-RELATED-RELATED"/>
    <property type="match status" value="1"/>
</dbReference>
<proteinExistence type="predicted"/>
<dbReference type="EMBL" id="MDKC01000008">
    <property type="protein sequence ID" value="ODG92457.1"/>
    <property type="molecule type" value="Genomic_DNA"/>
</dbReference>
<keyword evidence="3" id="KW-1185">Reference proteome</keyword>
<accession>A0ABX2ZV99</accession>
<protein>
    <submittedName>
        <fullName evidence="2">GNAT family N-acetyltransferase</fullName>
    </submittedName>
</protein>
<feature type="domain" description="N-acetyltransferase" evidence="1">
    <location>
        <begin position="3"/>
        <end position="162"/>
    </location>
</feature>
<comment type="caution">
    <text evidence="2">The sequence shown here is derived from an EMBL/GenBank/DDBJ whole genome shotgun (WGS) entry which is preliminary data.</text>
</comment>
<evidence type="ECO:0000259" key="1">
    <source>
        <dbReference type="PROSITE" id="PS51186"/>
    </source>
</evidence>
<dbReference type="InterPro" id="IPR000182">
    <property type="entry name" value="GNAT_dom"/>
</dbReference>
<dbReference type="CDD" id="cd04301">
    <property type="entry name" value="NAT_SF"/>
    <property type="match status" value="1"/>
</dbReference>